<dbReference type="Pfam" id="PF00153">
    <property type="entry name" value="Mito_carr"/>
    <property type="match status" value="2"/>
</dbReference>
<proteinExistence type="inferred from homology"/>
<gene>
    <name evidence="11" type="ORF">Q9L58_007106</name>
</gene>
<accession>A0ABR3GDL2</accession>
<sequence>MQCETVQGGSMGNKLIAETFQKTWKAGGFNSFYRGLTLALVGIFPYSAIDLGTFEYMKRTYIKRKAKKLKCSEKDVEVPNWLVLGIGATSGSVGATSVYPINLLRTRLQAQGTAQHPQTYTGMWDVGTKTYNAEGFRGMFRGLTPNLLKVIPAVSISYLVYENSKTALGLS</sequence>
<keyword evidence="4" id="KW-0677">Repeat</keyword>
<feature type="transmembrane region" description="Helical" evidence="10">
    <location>
        <begin position="32"/>
        <end position="57"/>
    </location>
</feature>
<dbReference type="SUPFAM" id="SSF103506">
    <property type="entry name" value="Mitochondrial carrier"/>
    <property type="match status" value="1"/>
</dbReference>
<keyword evidence="12" id="KW-1185">Reference proteome</keyword>
<protein>
    <submittedName>
        <fullName evidence="11">Uncharacterized protein</fullName>
    </submittedName>
</protein>
<evidence type="ECO:0000256" key="4">
    <source>
        <dbReference type="ARBA" id="ARBA00022737"/>
    </source>
</evidence>
<evidence type="ECO:0000256" key="8">
    <source>
        <dbReference type="PROSITE-ProRule" id="PRU00282"/>
    </source>
</evidence>
<keyword evidence="5" id="KW-0496">Mitochondrion</keyword>
<feature type="repeat" description="Solcar" evidence="8">
    <location>
        <begin position="1"/>
        <end position="60"/>
    </location>
</feature>
<evidence type="ECO:0000256" key="3">
    <source>
        <dbReference type="ARBA" id="ARBA00022692"/>
    </source>
</evidence>
<feature type="repeat" description="Solcar" evidence="8">
    <location>
        <begin position="79"/>
        <end position="167"/>
    </location>
</feature>
<dbReference type="InterPro" id="IPR023395">
    <property type="entry name" value="MCP_dom_sf"/>
</dbReference>
<dbReference type="EMBL" id="JBBBZM010000107">
    <property type="protein sequence ID" value="KAL0634005.1"/>
    <property type="molecule type" value="Genomic_DNA"/>
</dbReference>
<evidence type="ECO:0000256" key="2">
    <source>
        <dbReference type="ARBA" id="ARBA00004325"/>
    </source>
</evidence>
<dbReference type="PROSITE" id="PS50920">
    <property type="entry name" value="SOLCAR"/>
    <property type="match status" value="2"/>
</dbReference>
<evidence type="ECO:0000256" key="7">
    <source>
        <dbReference type="ARBA" id="ARBA00023136"/>
    </source>
</evidence>
<dbReference type="Proteomes" id="UP001447188">
    <property type="component" value="Unassembled WGS sequence"/>
</dbReference>
<comment type="similarity">
    <text evidence="9">Belongs to the mitochondrial carrier (TC 2.A.29) family.</text>
</comment>
<evidence type="ECO:0000256" key="9">
    <source>
        <dbReference type="RuleBase" id="RU000488"/>
    </source>
</evidence>
<evidence type="ECO:0000313" key="12">
    <source>
        <dbReference type="Proteomes" id="UP001447188"/>
    </source>
</evidence>
<keyword evidence="6 10" id="KW-1133">Transmembrane helix</keyword>
<comment type="subcellular location">
    <subcellularLocation>
        <location evidence="1">Membrane</location>
        <topology evidence="1">Multi-pass membrane protein</topology>
    </subcellularLocation>
    <subcellularLocation>
        <location evidence="2">Mitochondrion membrane</location>
    </subcellularLocation>
</comment>
<evidence type="ECO:0000256" key="1">
    <source>
        <dbReference type="ARBA" id="ARBA00004141"/>
    </source>
</evidence>
<organism evidence="11 12">
    <name type="scientific">Discina gigas</name>
    <dbReference type="NCBI Taxonomy" id="1032678"/>
    <lineage>
        <taxon>Eukaryota</taxon>
        <taxon>Fungi</taxon>
        <taxon>Dikarya</taxon>
        <taxon>Ascomycota</taxon>
        <taxon>Pezizomycotina</taxon>
        <taxon>Pezizomycetes</taxon>
        <taxon>Pezizales</taxon>
        <taxon>Discinaceae</taxon>
        <taxon>Discina</taxon>
    </lineage>
</organism>
<feature type="transmembrane region" description="Helical" evidence="10">
    <location>
        <begin position="78"/>
        <end position="99"/>
    </location>
</feature>
<evidence type="ECO:0000256" key="10">
    <source>
        <dbReference type="SAM" id="Phobius"/>
    </source>
</evidence>
<dbReference type="Gene3D" id="1.50.40.10">
    <property type="entry name" value="Mitochondrial carrier domain"/>
    <property type="match status" value="1"/>
</dbReference>
<keyword evidence="5" id="KW-0999">Mitochondrion inner membrane</keyword>
<keyword evidence="9" id="KW-0813">Transport</keyword>
<evidence type="ECO:0000256" key="5">
    <source>
        <dbReference type="ARBA" id="ARBA00022792"/>
    </source>
</evidence>
<name>A0ABR3GDL2_9PEZI</name>
<evidence type="ECO:0000313" key="11">
    <source>
        <dbReference type="EMBL" id="KAL0634005.1"/>
    </source>
</evidence>
<reference evidence="11 12" key="1">
    <citation type="submission" date="2024-02" db="EMBL/GenBank/DDBJ databases">
        <title>Discinaceae phylogenomics.</title>
        <authorList>
            <person name="Dirks A.C."/>
            <person name="James T.Y."/>
        </authorList>
    </citation>
    <scope>NUCLEOTIDE SEQUENCE [LARGE SCALE GENOMIC DNA]</scope>
    <source>
        <strain evidence="11 12">ACD0624</strain>
    </source>
</reference>
<dbReference type="PANTHER" id="PTHR24089">
    <property type="entry name" value="SOLUTE CARRIER FAMILY 25"/>
    <property type="match status" value="1"/>
</dbReference>
<comment type="caution">
    <text evidence="11">The sequence shown here is derived from an EMBL/GenBank/DDBJ whole genome shotgun (WGS) entry which is preliminary data.</text>
</comment>
<evidence type="ECO:0000256" key="6">
    <source>
        <dbReference type="ARBA" id="ARBA00022989"/>
    </source>
</evidence>
<keyword evidence="7 8" id="KW-0472">Membrane</keyword>
<dbReference type="InterPro" id="IPR018108">
    <property type="entry name" value="MCP_transmembrane"/>
</dbReference>
<keyword evidence="3 8" id="KW-0812">Transmembrane</keyword>